<dbReference type="AlphaFoldDB" id="A0A8J8TBR8"/>
<sequence>MTQVDPETLLPNEHVKQAVAAGEITQMTRGQAYVDEGDTFDIDGDAFEVTSVEEIKLGDLTDADAQREGSADLDAYKERLVRVHGGDFEWNDDADVVRHQFEPQSSEN</sequence>
<dbReference type="RefSeq" id="WP_142978915.1">
    <property type="nucleotide sequence ID" value="NZ_RKLU01000002.1"/>
</dbReference>
<dbReference type="OrthoDB" id="359403at2157"/>
<dbReference type="EMBL" id="RKLU01000002">
    <property type="protein sequence ID" value="TQQ82650.1"/>
    <property type="molecule type" value="Genomic_DNA"/>
</dbReference>
<dbReference type="CDD" id="cd06552">
    <property type="entry name" value="ASCH_yqfb_like"/>
    <property type="match status" value="1"/>
</dbReference>
<gene>
    <name evidence="1" type="ORF">EGH24_04155</name>
</gene>
<accession>A0A8J8TBR8</accession>
<reference evidence="1" key="1">
    <citation type="submission" date="2019-02" db="EMBL/GenBank/DDBJ databases">
        <title>Halonotius sp. a new haloarchaeum isolated from saline soil.</title>
        <authorList>
            <person name="Duran-Viseras A."/>
            <person name="Sanchez-Porro C."/>
            <person name="Ventosa A."/>
        </authorList>
    </citation>
    <scope>NUCLEOTIDE SEQUENCE</scope>
    <source>
        <strain evidence="1">F15B</strain>
    </source>
</reference>
<name>A0A8J8TBR8_9EURY</name>
<dbReference type="Proteomes" id="UP000705823">
    <property type="component" value="Unassembled WGS sequence"/>
</dbReference>
<dbReference type="InterPro" id="IPR015947">
    <property type="entry name" value="PUA-like_sf"/>
</dbReference>
<organism evidence="1 2">
    <name type="scientific">Halonotius terrestris</name>
    <dbReference type="NCBI Taxonomy" id="2487750"/>
    <lineage>
        <taxon>Archaea</taxon>
        <taxon>Methanobacteriati</taxon>
        <taxon>Methanobacteriota</taxon>
        <taxon>Stenosarchaea group</taxon>
        <taxon>Halobacteria</taxon>
        <taxon>Halobacteriales</taxon>
        <taxon>Haloferacaceae</taxon>
        <taxon>Halonotius</taxon>
    </lineage>
</organism>
<dbReference type="SUPFAM" id="SSF88697">
    <property type="entry name" value="PUA domain-like"/>
    <property type="match status" value="1"/>
</dbReference>
<comment type="caution">
    <text evidence="1">The sequence shown here is derived from an EMBL/GenBank/DDBJ whole genome shotgun (WGS) entry which is preliminary data.</text>
</comment>
<evidence type="ECO:0000313" key="1">
    <source>
        <dbReference type="EMBL" id="TQQ82650.1"/>
    </source>
</evidence>
<proteinExistence type="predicted"/>
<keyword evidence="2" id="KW-1185">Reference proteome</keyword>
<protein>
    <submittedName>
        <fullName evidence="1">ASCH domain-containing protein</fullName>
    </submittedName>
</protein>
<evidence type="ECO:0000313" key="2">
    <source>
        <dbReference type="Proteomes" id="UP000705823"/>
    </source>
</evidence>